<accession>A0ABX7N7V7</accession>
<dbReference type="InterPro" id="IPR051611">
    <property type="entry name" value="ECF_transporter_component"/>
</dbReference>
<reference evidence="7 8" key="1">
    <citation type="submission" date="2021-02" db="EMBL/GenBank/DDBJ databases">
        <title>De Novo genome assembly of isolated myxobacteria.</title>
        <authorList>
            <person name="Stevens D.C."/>
        </authorList>
    </citation>
    <scope>NUCLEOTIDE SEQUENCE [LARGE SCALE GENOMIC DNA]</scope>
    <source>
        <strain evidence="7 8">SCHIC003</strain>
    </source>
</reference>
<dbReference type="Proteomes" id="UP000663090">
    <property type="component" value="Chromosome"/>
</dbReference>
<feature type="transmembrane region" description="Helical" evidence="6">
    <location>
        <begin position="60"/>
        <end position="79"/>
    </location>
</feature>
<evidence type="ECO:0000313" key="8">
    <source>
        <dbReference type="Proteomes" id="UP000663090"/>
    </source>
</evidence>
<protein>
    <submittedName>
        <fullName evidence="7">Energy-coupling factor transporter transmembrane protein EcfT</fullName>
    </submittedName>
</protein>
<keyword evidence="4 6" id="KW-1133">Transmembrane helix</keyword>
<dbReference type="CDD" id="cd16914">
    <property type="entry name" value="EcfT"/>
    <property type="match status" value="1"/>
</dbReference>
<keyword evidence="2" id="KW-1003">Cell membrane</keyword>
<evidence type="ECO:0000256" key="1">
    <source>
        <dbReference type="ARBA" id="ARBA00004141"/>
    </source>
</evidence>
<keyword evidence="3 6" id="KW-0812">Transmembrane</keyword>
<evidence type="ECO:0000256" key="4">
    <source>
        <dbReference type="ARBA" id="ARBA00022989"/>
    </source>
</evidence>
<gene>
    <name evidence="7" type="ORF">JY572_40535</name>
</gene>
<dbReference type="PANTHER" id="PTHR34857:SF2">
    <property type="entry name" value="SLL0384 PROTEIN"/>
    <property type="match status" value="1"/>
</dbReference>
<organism evidence="7 8">
    <name type="scientific">Myxococcus landrumensis</name>
    <dbReference type="NCBI Taxonomy" id="2813577"/>
    <lineage>
        <taxon>Bacteria</taxon>
        <taxon>Pseudomonadati</taxon>
        <taxon>Myxococcota</taxon>
        <taxon>Myxococcia</taxon>
        <taxon>Myxococcales</taxon>
        <taxon>Cystobacterineae</taxon>
        <taxon>Myxococcaceae</taxon>
        <taxon>Myxococcus</taxon>
    </lineage>
</organism>
<evidence type="ECO:0000256" key="5">
    <source>
        <dbReference type="ARBA" id="ARBA00023136"/>
    </source>
</evidence>
<dbReference type="EMBL" id="CP071091">
    <property type="protein sequence ID" value="QSQ14514.1"/>
    <property type="molecule type" value="Genomic_DNA"/>
</dbReference>
<evidence type="ECO:0000256" key="3">
    <source>
        <dbReference type="ARBA" id="ARBA00022692"/>
    </source>
</evidence>
<feature type="transmembrane region" description="Helical" evidence="6">
    <location>
        <begin position="213"/>
        <end position="236"/>
    </location>
</feature>
<dbReference type="RefSeq" id="WP_206716289.1">
    <property type="nucleotide sequence ID" value="NZ_CP071091.1"/>
</dbReference>
<evidence type="ECO:0000256" key="6">
    <source>
        <dbReference type="SAM" id="Phobius"/>
    </source>
</evidence>
<proteinExistence type="predicted"/>
<keyword evidence="5 6" id="KW-0472">Membrane</keyword>
<sequence length="241" mass="26819">MSATEANVYAGLDARLKLFQLFVVSLCAFVTKTLTAQILLLEVVLVLGLVAGQRQTVARFLWMAVPLVLYVVFGGAGTGTSMWVFFLRFLAFAVLKFSSPALLVLYLVRLEDLSAVIQALERLRFPRQVTLPLAVAIRFVPSLQYEYASIRDAMRLRGVAPTLRRFYAYPAQTLELTVIPLLMRAVRISEELSISALTRGMEREGDKSWYRPLVWAPTDTLGFIATALVGALLFAVDHVAM</sequence>
<dbReference type="Pfam" id="PF02361">
    <property type="entry name" value="CbiQ"/>
    <property type="match status" value="1"/>
</dbReference>
<name>A0ABX7N7V7_9BACT</name>
<evidence type="ECO:0000256" key="2">
    <source>
        <dbReference type="ARBA" id="ARBA00022475"/>
    </source>
</evidence>
<keyword evidence="8" id="KW-1185">Reference proteome</keyword>
<dbReference type="PANTHER" id="PTHR34857">
    <property type="entry name" value="SLL0384 PROTEIN"/>
    <property type="match status" value="1"/>
</dbReference>
<dbReference type="InterPro" id="IPR003339">
    <property type="entry name" value="ABC/ECF_trnsptr_transmembrane"/>
</dbReference>
<feature type="transmembrane region" description="Helical" evidence="6">
    <location>
        <begin position="85"/>
        <end position="108"/>
    </location>
</feature>
<comment type="subcellular location">
    <subcellularLocation>
        <location evidence="1">Membrane</location>
        <topology evidence="1">Multi-pass membrane protein</topology>
    </subcellularLocation>
</comment>
<feature type="transmembrane region" description="Helical" evidence="6">
    <location>
        <begin position="20"/>
        <end position="48"/>
    </location>
</feature>
<evidence type="ECO:0000313" key="7">
    <source>
        <dbReference type="EMBL" id="QSQ14514.1"/>
    </source>
</evidence>